<dbReference type="InterPro" id="IPR009003">
    <property type="entry name" value="Peptidase_S1_PA"/>
</dbReference>
<evidence type="ECO:0000313" key="4">
    <source>
        <dbReference type="Proteomes" id="UP001328107"/>
    </source>
</evidence>
<feature type="domain" description="Peptidase S1" evidence="2">
    <location>
        <begin position="1"/>
        <end position="89"/>
    </location>
</feature>
<dbReference type="PANTHER" id="PTHR24250">
    <property type="entry name" value="CHYMOTRYPSIN-RELATED"/>
    <property type="match status" value="1"/>
</dbReference>
<sequence>IHPEYTRSVSDIALIELDEPIHFDVTASPVCIPSANTTVPGYAKGIATGFGSAGDFNPAQLQETMTPLVPEDVCRENWFRGHNTICGGSQAHLIGRVGI</sequence>
<dbReference type="InterPro" id="IPR043504">
    <property type="entry name" value="Peptidase_S1_PA_chymotrypsin"/>
</dbReference>
<evidence type="ECO:0000313" key="3">
    <source>
        <dbReference type="EMBL" id="GMR62171.1"/>
    </source>
</evidence>
<evidence type="ECO:0000256" key="1">
    <source>
        <dbReference type="ARBA" id="ARBA00023157"/>
    </source>
</evidence>
<protein>
    <recommendedName>
        <fullName evidence="2">Peptidase S1 domain-containing protein</fullName>
    </recommendedName>
</protein>
<feature type="non-terminal residue" evidence="3">
    <location>
        <position position="1"/>
    </location>
</feature>
<reference evidence="4" key="1">
    <citation type="submission" date="2022-10" db="EMBL/GenBank/DDBJ databases">
        <title>Genome assembly of Pristionchus species.</title>
        <authorList>
            <person name="Yoshida K."/>
            <person name="Sommer R.J."/>
        </authorList>
    </citation>
    <scope>NUCLEOTIDE SEQUENCE [LARGE SCALE GENOMIC DNA]</scope>
    <source>
        <strain evidence="4">RS5460</strain>
    </source>
</reference>
<name>A0AAN5DFT4_9BILA</name>
<dbReference type="Pfam" id="PF00089">
    <property type="entry name" value="Trypsin"/>
    <property type="match status" value="1"/>
</dbReference>
<accession>A0AAN5DFT4</accession>
<keyword evidence="1" id="KW-1015">Disulfide bond</keyword>
<comment type="caution">
    <text evidence="3">The sequence shown here is derived from an EMBL/GenBank/DDBJ whole genome shotgun (WGS) entry which is preliminary data.</text>
</comment>
<dbReference type="GO" id="GO:0004252">
    <property type="term" value="F:serine-type endopeptidase activity"/>
    <property type="evidence" value="ECO:0007669"/>
    <property type="project" value="InterPro"/>
</dbReference>
<dbReference type="EMBL" id="BTRK01000006">
    <property type="protein sequence ID" value="GMR62171.1"/>
    <property type="molecule type" value="Genomic_DNA"/>
</dbReference>
<dbReference type="Proteomes" id="UP001328107">
    <property type="component" value="Unassembled WGS sequence"/>
</dbReference>
<proteinExistence type="predicted"/>
<dbReference type="AlphaFoldDB" id="A0AAN5DFT4"/>
<keyword evidence="4" id="KW-1185">Reference proteome</keyword>
<dbReference type="SUPFAM" id="SSF50494">
    <property type="entry name" value="Trypsin-like serine proteases"/>
    <property type="match status" value="1"/>
</dbReference>
<dbReference type="PANTHER" id="PTHR24250:SF27">
    <property type="entry name" value="ELASTASE 2 LIKE"/>
    <property type="match status" value="1"/>
</dbReference>
<dbReference type="Gene3D" id="2.40.10.10">
    <property type="entry name" value="Trypsin-like serine proteases"/>
    <property type="match status" value="1"/>
</dbReference>
<evidence type="ECO:0000259" key="2">
    <source>
        <dbReference type="Pfam" id="PF00089"/>
    </source>
</evidence>
<gene>
    <name evidence="3" type="ORF">PMAYCL1PPCAC_32366</name>
</gene>
<dbReference type="InterPro" id="IPR001254">
    <property type="entry name" value="Trypsin_dom"/>
</dbReference>
<dbReference type="GO" id="GO:0006508">
    <property type="term" value="P:proteolysis"/>
    <property type="evidence" value="ECO:0007669"/>
    <property type="project" value="InterPro"/>
</dbReference>
<organism evidence="3 4">
    <name type="scientific">Pristionchus mayeri</name>
    <dbReference type="NCBI Taxonomy" id="1317129"/>
    <lineage>
        <taxon>Eukaryota</taxon>
        <taxon>Metazoa</taxon>
        <taxon>Ecdysozoa</taxon>
        <taxon>Nematoda</taxon>
        <taxon>Chromadorea</taxon>
        <taxon>Rhabditida</taxon>
        <taxon>Rhabditina</taxon>
        <taxon>Diplogasteromorpha</taxon>
        <taxon>Diplogasteroidea</taxon>
        <taxon>Neodiplogasteridae</taxon>
        <taxon>Pristionchus</taxon>
    </lineage>
</organism>